<sequence>MTTPATSTADPPALPAGGSAVPAVPTVQRRHRVVIGTVASSTLLVAGVALSLFVGARSVDPTVVWSVLAALPSQVFAGDLTATLAPGSGTGMDEVVVAARVPRTITAILVGAALAVAGAGLQGATRNPLGDPGLLGLTAGAALGVVLGLALAPAAGPSAVALFAVVGSLAAGMVVVGAGRLGADSGTGLVLAGAAVTAGCTAVTSSLVIALPGVLDRFRFWGLGSVARASAPEIGAAAPFILLGLVLVLAGAATLDALALGDDLARGLGVGPVFGRAVVLTGVVILSGVATALAGPIAFLGLLVPHLLRRLVGVGNRVVLGLSVIVGPVVLLFADTVGRVVAPPGEIAVGVMTVAIGVPFLIALLRANRGVGGS</sequence>
<evidence type="ECO:0000256" key="1">
    <source>
        <dbReference type="ARBA" id="ARBA00004651"/>
    </source>
</evidence>
<dbReference type="GO" id="GO:0033214">
    <property type="term" value="P:siderophore-iron import into cell"/>
    <property type="evidence" value="ECO:0007669"/>
    <property type="project" value="TreeGrafter"/>
</dbReference>
<dbReference type="PANTHER" id="PTHR30472:SF1">
    <property type="entry name" value="FE(3+) DICITRATE TRANSPORT SYSTEM PERMEASE PROTEIN FECC-RELATED"/>
    <property type="match status" value="1"/>
</dbReference>
<dbReference type="AlphaFoldDB" id="A0AAE4QXY0"/>
<comment type="similarity">
    <text evidence="2">Belongs to the binding-protein-dependent transport system permease family. FecCD subfamily.</text>
</comment>
<keyword evidence="4" id="KW-1003">Cell membrane</keyword>
<feature type="transmembrane region" description="Helical" evidence="9">
    <location>
        <begin position="236"/>
        <end position="258"/>
    </location>
</feature>
<accession>A0AAE4QXY0</accession>
<evidence type="ECO:0000256" key="9">
    <source>
        <dbReference type="SAM" id="Phobius"/>
    </source>
</evidence>
<feature type="region of interest" description="Disordered" evidence="8">
    <location>
        <begin position="1"/>
        <end position="21"/>
    </location>
</feature>
<keyword evidence="5 9" id="KW-0812">Transmembrane</keyword>
<dbReference type="Pfam" id="PF01032">
    <property type="entry name" value="FecCD"/>
    <property type="match status" value="1"/>
</dbReference>
<feature type="transmembrane region" description="Helical" evidence="9">
    <location>
        <begin position="278"/>
        <end position="302"/>
    </location>
</feature>
<dbReference type="Gene3D" id="1.10.3470.10">
    <property type="entry name" value="ABC transporter involved in vitamin B12 uptake, BtuC"/>
    <property type="match status" value="1"/>
</dbReference>
<feature type="transmembrane region" description="Helical" evidence="9">
    <location>
        <begin position="189"/>
        <end position="215"/>
    </location>
</feature>
<reference evidence="10" key="1">
    <citation type="submission" date="2023-10" db="EMBL/GenBank/DDBJ databases">
        <title>Development of a sustainable strategy for remediation of hydrocarbon-contaminated territories based on the waste exchange concept.</title>
        <authorList>
            <person name="Krivoruchko A."/>
        </authorList>
    </citation>
    <scope>NUCLEOTIDE SEQUENCE</scope>
    <source>
        <strain evidence="10">IEGM 1175</strain>
    </source>
</reference>
<evidence type="ECO:0000256" key="4">
    <source>
        <dbReference type="ARBA" id="ARBA00022475"/>
    </source>
</evidence>
<keyword evidence="6 9" id="KW-1133">Transmembrane helix</keyword>
<feature type="transmembrane region" description="Helical" evidence="9">
    <location>
        <begin position="159"/>
        <end position="183"/>
    </location>
</feature>
<evidence type="ECO:0000313" key="10">
    <source>
        <dbReference type="EMBL" id="MDV6300364.1"/>
    </source>
</evidence>
<organism evidence="10 11">
    <name type="scientific">Dietzia maris</name>
    <dbReference type="NCBI Taxonomy" id="37915"/>
    <lineage>
        <taxon>Bacteria</taxon>
        <taxon>Bacillati</taxon>
        <taxon>Actinomycetota</taxon>
        <taxon>Actinomycetes</taxon>
        <taxon>Mycobacteriales</taxon>
        <taxon>Dietziaceae</taxon>
        <taxon>Dietzia</taxon>
    </lineage>
</organism>
<dbReference type="RefSeq" id="WP_317470842.1">
    <property type="nucleotide sequence ID" value="NZ_JAWLKJ010000003.1"/>
</dbReference>
<evidence type="ECO:0000256" key="8">
    <source>
        <dbReference type="SAM" id="MobiDB-lite"/>
    </source>
</evidence>
<feature type="transmembrane region" description="Helical" evidence="9">
    <location>
        <begin position="314"/>
        <end position="334"/>
    </location>
</feature>
<evidence type="ECO:0000256" key="7">
    <source>
        <dbReference type="ARBA" id="ARBA00023136"/>
    </source>
</evidence>
<evidence type="ECO:0000256" key="5">
    <source>
        <dbReference type="ARBA" id="ARBA00022692"/>
    </source>
</evidence>
<dbReference type="SUPFAM" id="SSF81345">
    <property type="entry name" value="ABC transporter involved in vitamin B12 uptake, BtuC"/>
    <property type="match status" value="1"/>
</dbReference>
<feature type="compositionally biased region" description="Low complexity" evidence="8">
    <location>
        <begin position="1"/>
        <end position="11"/>
    </location>
</feature>
<feature type="transmembrane region" description="Helical" evidence="9">
    <location>
        <begin position="62"/>
        <end position="84"/>
    </location>
</feature>
<evidence type="ECO:0000256" key="6">
    <source>
        <dbReference type="ARBA" id="ARBA00022989"/>
    </source>
</evidence>
<dbReference type="PANTHER" id="PTHR30472">
    <property type="entry name" value="FERRIC ENTEROBACTIN TRANSPORT SYSTEM PERMEASE PROTEIN"/>
    <property type="match status" value="1"/>
</dbReference>
<feature type="transmembrane region" description="Helical" evidence="9">
    <location>
        <begin position="346"/>
        <end position="365"/>
    </location>
</feature>
<keyword evidence="7 9" id="KW-0472">Membrane</keyword>
<feature type="transmembrane region" description="Helical" evidence="9">
    <location>
        <begin position="104"/>
        <end position="121"/>
    </location>
</feature>
<dbReference type="GO" id="GO:0005886">
    <property type="term" value="C:plasma membrane"/>
    <property type="evidence" value="ECO:0007669"/>
    <property type="project" value="UniProtKB-SubCell"/>
</dbReference>
<dbReference type="EMBL" id="JAWLKJ010000003">
    <property type="protein sequence ID" value="MDV6300364.1"/>
    <property type="molecule type" value="Genomic_DNA"/>
</dbReference>
<evidence type="ECO:0000256" key="3">
    <source>
        <dbReference type="ARBA" id="ARBA00022448"/>
    </source>
</evidence>
<protein>
    <submittedName>
        <fullName evidence="10">Iron ABC transporter permease</fullName>
    </submittedName>
</protein>
<feature type="transmembrane region" description="Helical" evidence="9">
    <location>
        <begin position="33"/>
        <end position="56"/>
    </location>
</feature>
<comment type="subcellular location">
    <subcellularLocation>
        <location evidence="1">Cell membrane</location>
        <topology evidence="1">Multi-pass membrane protein</topology>
    </subcellularLocation>
</comment>
<comment type="caution">
    <text evidence="10">The sequence shown here is derived from an EMBL/GenBank/DDBJ whole genome shotgun (WGS) entry which is preliminary data.</text>
</comment>
<dbReference type="GO" id="GO:0022857">
    <property type="term" value="F:transmembrane transporter activity"/>
    <property type="evidence" value="ECO:0007669"/>
    <property type="project" value="InterPro"/>
</dbReference>
<feature type="transmembrane region" description="Helical" evidence="9">
    <location>
        <begin position="133"/>
        <end position="152"/>
    </location>
</feature>
<evidence type="ECO:0000256" key="2">
    <source>
        <dbReference type="ARBA" id="ARBA00007935"/>
    </source>
</evidence>
<dbReference type="Proteomes" id="UP001185873">
    <property type="component" value="Unassembled WGS sequence"/>
</dbReference>
<gene>
    <name evidence="10" type="ORF">R3P82_14745</name>
</gene>
<dbReference type="InterPro" id="IPR037294">
    <property type="entry name" value="ABC_BtuC-like"/>
</dbReference>
<keyword evidence="3" id="KW-0813">Transport</keyword>
<dbReference type="CDD" id="cd06550">
    <property type="entry name" value="TM_ABC_iron-siderophores_like"/>
    <property type="match status" value="1"/>
</dbReference>
<name>A0AAE4QXY0_9ACTN</name>
<dbReference type="InterPro" id="IPR000522">
    <property type="entry name" value="ABC_transptr_permease_BtuC"/>
</dbReference>
<evidence type="ECO:0000313" key="11">
    <source>
        <dbReference type="Proteomes" id="UP001185873"/>
    </source>
</evidence>
<proteinExistence type="inferred from homology"/>